<gene>
    <name evidence="7" type="ORF">BCR35DRAFT_144550</name>
</gene>
<feature type="compositionally biased region" description="Low complexity" evidence="5">
    <location>
        <begin position="80"/>
        <end position="101"/>
    </location>
</feature>
<dbReference type="Proteomes" id="UP000193467">
    <property type="component" value="Unassembled WGS sequence"/>
</dbReference>
<dbReference type="STRING" id="106004.A0A1Y2ETC3"/>
<name>A0A1Y2ETC3_9BASI</name>
<evidence type="ECO:0000256" key="1">
    <source>
        <dbReference type="ARBA" id="ARBA00008175"/>
    </source>
</evidence>
<keyword evidence="3 4" id="KW-0802">TPR repeat</keyword>
<accession>A0A1Y2ETC3</accession>
<feature type="region of interest" description="Disordered" evidence="5">
    <location>
        <begin position="80"/>
        <end position="112"/>
    </location>
</feature>
<comment type="caution">
    <text evidence="7">The sequence shown here is derived from an EMBL/GenBank/DDBJ whole genome shotgun (WGS) entry which is preliminary data.</text>
</comment>
<dbReference type="InterPro" id="IPR047150">
    <property type="entry name" value="SGT"/>
</dbReference>
<evidence type="ECO:0000259" key="6">
    <source>
        <dbReference type="Pfam" id="PF16546"/>
    </source>
</evidence>
<feature type="repeat" description="TPR" evidence="4">
    <location>
        <begin position="104"/>
        <end position="137"/>
    </location>
</feature>
<reference evidence="7 8" key="1">
    <citation type="submission" date="2016-07" db="EMBL/GenBank/DDBJ databases">
        <title>Pervasive Adenine N6-methylation of Active Genes in Fungi.</title>
        <authorList>
            <consortium name="DOE Joint Genome Institute"/>
            <person name="Mondo S.J."/>
            <person name="Dannebaum R.O."/>
            <person name="Kuo R.C."/>
            <person name="Labutti K."/>
            <person name="Haridas S."/>
            <person name="Kuo A."/>
            <person name="Salamov A."/>
            <person name="Ahrendt S.R."/>
            <person name="Lipzen A."/>
            <person name="Sullivan W."/>
            <person name="Andreopoulos W.B."/>
            <person name="Clum A."/>
            <person name="Lindquist E."/>
            <person name="Daum C."/>
            <person name="Ramamoorthy G.K."/>
            <person name="Gryganskyi A."/>
            <person name="Culley D."/>
            <person name="Magnuson J.K."/>
            <person name="James T.Y."/>
            <person name="O'Malley M.A."/>
            <person name="Stajich J.E."/>
            <person name="Spatafora J.W."/>
            <person name="Visel A."/>
            <person name="Grigoriev I.V."/>
        </authorList>
    </citation>
    <scope>NUCLEOTIDE SEQUENCE [LARGE SCALE GENOMIC DNA]</scope>
    <source>
        <strain evidence="7 8">62-1032</strain>
    </source>
</reference>
<evidence type="ECO:0000313" key="8">
    <source>
        <dbReference type="Proteomes" id="UP000193467"/>
    </source>
</evidence>
<dbReference type="InterPro" id="IPR011990">
    <property type="entry name" value="TPR-like_helical_dom_sf"/>
</dbReference>
<dbReference type="EMBL" id="MCGR01000043">
    <property type="protein sequence ID" value="ORY74085.1"/>
    <property type="molecule type" value="Genomic_DNA"/>
</dbReference>
<keyword evidence="2" id="KW-0677">Repeat</keyword>
<evidence type="ECO:0000256" key="2">
    <source>
        <dbReference type="ARBA" id="ARBA00022737"/>
    </source>
</evidence>
<evidence type="ECO:0000256" key="3">
    <source>
        <dbReference type="ARBA" id="ARBA00022803"/>
    </source>
</evidence>
<proteinExistence type="inferred from homology"/>
<sequence>MSTSAHSQKRVAFLFLDFLKSGIADGSIRADDAEGIEVASQCISEAFGVDLDKSEDVQAYGVQGESLPSIVDKFIASPAPTASTSTSTPAPTAAPATAEQKAQAEKAKSKGNQLMAAKDYDGAIKSYGDAIELDGQNAVYWSNR</sequence>
<evidence type="ECO:0000256" key="4">
    <source>
        <dbReference type="PROSITE-ProRule" id="PRU00339"/>
    </source>
</evidence>
<dbReference type="GO" id="GO:0006620">
    <property type="term" value="P:post-translational protein targeting to endoplasmic reticulum membrane"/>
    <property type="evidence" value="ECO:0007669"/>
    <property type="project" value="TreeGrafter"/>
</dbReference>
<feature type="domain" description="SGTA homodimerisation" evidence="6">
    <location>
        <begin position="7"/>
        <end position="72"/>
    </location>
</feature>
<dbReference type="Pfam" id="PF16546">
    <property type="entry name" value="SGTA_dimer"/>
    <property type="match status" value="1"/>
</dbReference>
<dbReference type="GO" id="GO:0072380">
    <property type="term" value="C:TRC complex"/>
    <property type="evidence" value="ECO:0007669"/>
    <property type="project" value="TreeGrafter"/>
</dbReference>
<organism evidence="7 8">
    <name type="scientific">Leucosporidium creatinivorum</name>
    <dbReference type="NCBI Taxonomy" id="106004"/>
    <lineage>
        <taxon>Eukaryota</taxon>
        <taxon>Fungi</taxon>
        <taxon>Dikarya</taxon>
        <taxon>Basidiomycota</taxon>
        <taxon>Pucciniomycotina</taxon>
        <taxon>Microbotryomycetes</taxon>
        <taxon>Leucosporidiales</taxon>
        <taxon>Leucosporidium</taxon>
    </lineage>
</organism>
<dbReference type="AlphaFoldDB" id="A0A1Y2ETC3"/>
<keyword evidence="8" id="KW-1185">Reference proteome</keyword>
<evidence type="ECO:0000313" key="7">
    <source>
        <dbReference type="EMBL" id="ORY74085.1"/>
    </source>
</evidence>
<dbReference type="Gene3D" id="1.20.5.420">
    <property type="entry name" value="Immunoglobulin FC, subunit C"/>
    <property type="match status" value="1"/>
</dbReference>
<dbReference type="SUPFAM" id="SSF48452">
    <property type="entry name" value="TPR-like"/>
    <property type="match status" value="1"/>
</dbReference>
<dbReference type="GO" id="GO:0016020">
    <property type="term" value="C:membrane"/>
    <property type="evidence" value="ECO:0007669"/>
    <property type="project" value="TreeGrafter"/>
</dbReference>
<comment type="similarity">
    <text evidence="1">Belongs to the SGT family.</text>
</comment>
<dbReference type="OrthoDB" id="2335338at2759"/>
<dbReference type="PANTHER" id="PTHR45831">
    <property type="entry name" value="LD24721P"/>
    <property type="match status" value="1"/>
</dbReference>
<protein>
    <recommendedName>
        <fullName evidence="6">SGTA homodimerisation domain-containing protein</fullName>
    </recommendedName>
</protein>
<dbReference type="PANTHER" id="PTHR45831:SF2">
    <property type="entry name" value="LD24721P"/>
    <property type="match status" value="1"/>
</dbReference>
<dbReference type="Gene3D" id="1.25.40.10">
    <property type="entry name" value="Tetratricopeptide repeat domain"/>
    <property type="match status" value="1"/>
</dbReference>
<evidence type="ECO:0000256" key="5">
    <source>
        <dbReference type="SAM" id="MobiDB-lite"/>
    </source>
</evidence>
<dbReference type="PROSITE" id="PS50005">
    <property type="entry name" value="TPR"/>
    <property type="match status" value="1"/>
</dbReference>
<dbReference type="InterPro" id="IPR019734">
    <property type="entry name" value="TPR_rpt"/>
</dbReference>
<dbReference type="InterPro" id="IPR032374">
    <property type="entry name" value="SGTA_dimer"/>
</dbReference>
<dbReference type="GO" id="GO:0060090">
    <property type="term" value="F:molecular adaptor activity"/>
    <property type="evidence" value="ECO:0007669"/>
    <property type="project" value="TreeGrafter"/>
</dbReference>
<dbReference type="InParanoid" id="A0A1Y2ETC3"/>